<dbReference type="AlphaFoldDB" id="A0AA86QHX9"/>
<dbReference type="EMBL" id="CAXDID020000257">
    <property type="protein sequence ID" value="CAL6065858.1"/>
    <property type="molecule type" value="Genomic_DNA"/>
</dbReference>
<reference evidence="2 3" key="2">
    <citation type="submission" date="2024-07" db="EMBL/GenBank/DDBJ databases">
        <authorList>
            <person name="Akdeniz Z."/>
        </authorList>
    </citation>
    <scope>NUCLEOTIDE SEQUENCE [LARGE SCALE GENOMIC DNA]</scope>
</reference>
<evidence type="ECO:0000313" key="3">
    <source>
        <dbReference type="Proteomes" id="UP001642409"/>
    </source>
</evidence>
<proteinExistence type="predicted"/>
<evidence type="ECO:0000313" key="1">
    <source>
        <dbReference type="EMBL" id="CAI9954948.1"/>
    </source>
</evidence>
<name>A0AA86QHX9_9EUKA</name>
<comment type="caution">
    <text evidence="1">The sequence shown here is derived from an EMBL/GenBank/DDBJ whole genome shotgun (WGS) entry which is preliminary data.</text>
</comment>
<accession>A0AA86QHX9</accession>
<dbReference type="Proteomes" id="UP001642409">
    <property type="component" value="Unassembled WGS sequence"/>
</dbReference>
<organism evidence="1">
    <name type="scientific">Hexamita inflata</name>
    <dbReference type="NCBI Taxonomy" id="28002"/>
    <lineage>
        <taxon>Eukaryota</taxon>
        <taxon>Metamonada</taxon>
        <taxon>Diplomonadida</taxon>
        <taxon>Hexamitidae</taxon>
        <taxon>Hexamitinae</taxon>
        <taxon>Hexamita</taxon>
    </lineage>
</organism>
<sequence>MNPTLRNYLNVSVIEAEERLSQLLFKNPTDIHQYVKNYTMIKITTANRFQCFFKQKYKQTIISLKNNSCNRTCGQVNTVSKDTLFKNWPLYTSKYKYIAGSLDEPLIEIISKEHIKYLFGKKLYYVQFKGEHSFDTQNPCDPSKIKLKRFCSQEIDDSIQYYCSVLENQQFEW</sequence>
<evidence type="ECO:0000313" key="2">
    <source>
        <dbReference type="EMBL" id="CAL6065858.1"/>
    </source>
</evidence>
<gene>
    <name evidence="1" type="ORF">HINF_LOCUS42593</name>
    <name evidence="2" type="ORF">HINF_LOCUS52043</name>
</gene>
<reference evidence="1" key="1">
    <citation type="submission" date="2023-06" db="EMBL/GenBank/DDBJ databases">
        <authorList>
            <person name="Kurt Z."/>
        </authorList>
    </citation>
    <scope>NUCLEOTIDE SEQUENCE</scope>
</reference>
<dbReference type="EMBL" id="CATOUU010000852">
    <property type="protein sequence ID" value="CAI9954948.1"/>
    <property type="molecule type" value="Genomic_DNA"/>
</dbReference>
<keyword evidence="3" id="KW-1185">Reference proteome</keyword>
<protein>
    <submittedName>
        <fullName evidence="2">Hypothetical_protein</fullName>
    </submittedName>
</protein>